<dbReference type="GO" id="GO:0006152">
    <property type="term" value="P:purine nucleoside catabolic process"/>
    <property type="evidence" value="ECO:0007669"/>
    <property type="project" value="TreeGrafter"/>
</dbReference>
<accession>A0A923L205</accession>
<evidence type="ECO:0000256" key="2">
    <source>
        <dbReference type="ARBA" id="ARBA00023295"/>
    </source>
</evidence>
<dbReference type="InterPro" id="IPR023186">
    <property type="entry name" value="IUNH"/>
</dbReference>
<keyword evidence="5" id="KW-1185">Reference proteome</keyword>
<protein>
    <submittedName>
        <fullName evidence="4">Nucleoside hydrolase</fullName>
    </submittedName>
</protein>
<dbReference type="PANTHER" id="PTHR12304">
    <property type="entry name" value="INOSINE-URIDINE PREFERRING NUCLEOSIDE HYDROLASE"/>
    <property type="match status" value="1"/>
</dbReference>
<reference evidence="4" key="1">
    <citation type="submission" date="2020-08" db="EMBL/GenBank/DDBJ databases">
        <title>Genome public.</title>
        <authorList>
            <person name="Liu C."/>
            <person name="Sun Q."/>
        </authorList>
    </citation>
    <scope>NUCLEOTIDE SEQUENCE</scope>
    <source>
        <strain evidence="4">BX8</strain>
    </source>
</reference>
<dbReference type="InterPro" id="IPR001910">
    <property type="entry name" value="Inosine/uridine_hydrolase_dom"/>
</dbReference>
<dbReference type="Proteomes" id="UP000659630">
    <property type="component" value="Unassembled WGS sequence"/>
</dbReference>
<dbReference type="AlphaFoldDB" id="A0A923L205"/>
<evidence type="ECO:0000313" key="4">
    <source>
        <dbReference type="EMBL" id="MBC5582400.1"/>
    </source>
</evidence>
<sequence length="339" mass="37499">MEKKIPVIIDCDTGVDDAGALMMACASDRLDVLAVTTVSGNVGLEHTHPNTMNVLRLFGRGGIPVAKGADRPLVRPPFKASAVHGFNGLRGYGFAENTTEAEVALPAAAYMAKLLEEHPEKITIVALGPLTNVAILLLSRPDLAEKIDKIIFMGASYQDGNPSPLGTFNVLVDPEAFRICISRGVDFYACPLDTLRGACVTQADADRVRGMKSAVADFIYKTEFAPRVYTDEEIDRINASGNEELVTRERLEQMNRKEKFALLDQGTMAFAIAPELFTFKKYYCQVECAGTFMNGFTYVDKRDYYKKSDEEKNLFFVETVDGEKFASLFMSLLESYENK</sequence>
<evidence type="ECO:0000313" key="5">
    <source>
        <dbReference type="Proteomes" id="UP000659630"/>
    </source>
</evidence>
<dbReference type="PANTHER" id="PTHR12304:SF4">
    <property type="entry name" value="URIDINE NUCLEOSIDASE"/>
    <property type="match status" value="1"/>
</dbReference>
<gene>
    <name evidence="4" type="ORF">H8S23_12880</name>
</gene>
<dbReference type="GO" id="GO:0005829">
    <property type="term" value="C:cytosol"/>
    <property type="evidence" value="ECO:0007669"/>
    <property type="project" value="TreeGrafter"/>
</dbReference>
<feature type="domain" description="Inosine/uridine-preferring nucleoside hydrolase" evidence="3">
    <location>
        <begin position="7"/>
        <end position="326"/>
    </location>
</feature>
<dbReference type="Gene3D" id="3.90.245.10">
    <property type="entry name" value="Ribonucleoside hydrolase-like"/>
    <property type="match status" value="1"/>
</dbReference>
<dbReference type="Pfam" id="PF01156">
    <property type="entry name" value="IU_nuc_hydro"/>
    <property type="match status" value="1"/>
</dbReference>
<dbReference type="EMBL" id="JACONZ010000005">
    <property type="protein sequence ID" value="MBC5582400.1"/>
    <property type="molecule type" value="Genomic_DNA"/>
</dbReference>
<dbReference type="GO" id="GO:0008477">
    <property type="term" value="F:purine nucleosidase activity"/>
    <property type="evidence" value="ECO:0007669"/>
    <property type="project" value="TreeGrafter"/>
</dbReference>
<organism evidence="4 5">
    <name type="scientific">Anaerofilum hominis</name>
    <dbReference type="NCBI Taxonomy" id="2763016"/>
    <lineage>
        <taxon>Bacteria</taxon>
        <taxon>Bacillati</taxon>
        <taxon>Bacillota</taxon>
        <taxon>Clostridia</taxon>
        <taxon>Eubacteriales</taxon>
        <taxon>Oscillospiraceae</taxon>
        <taxon>Anaerofilum</taxon>
    </lineage>
</organism>
<keyword evidence="2" id="KW-0326">Glycosidase</keyword>
<dbReference type="InterPro" id="IPR036452">
    <property type="entry name" value="Ribo_hydro-like"/>
</dbReference>
<evidence type="ECO:0000259" key="3">
    <source>
        <dbReference type="Pfam" id="PF01156"/>
    </source>
</evidence>
<dbReference type="RefSeq" id="WP_186888763.1">
    <property type="nucleotide sequence ID" value="NZ_JACONZ010000005.1"/>
</dbReference>
<proteinExistence type="predicted"/>
<name>A0A923L205_9FIRM</name>
<dbReference type="SUPFAM" id="SSF53590">
    <property type="entry name" value="Nucleoside hydrolase"/>
    <property type="match status" value="1"/>
</dbReference>
<evidence type="ECO:0000256" key="1">
    <source>
        <dbReference type="ARBA" id="ARBA00022801"/>
    </source>
</evidence>
<comment type="caution">
    <text evidence="4">The sequence shown here is derived from an EMBL/GenBank/DDBJ whole genome shotgun (WGS) entry which is preliminary data.</text>
</comment>
<keyword evidence="1 4" id="KW-0378">Hydrolase</keyword>